<organism evidence="6 7">
    <name type="scientific">Mesoflavibacter profundi</name>
    <dbReference type="NCBI Taxonomy" id="2708110"/>
    <lineage>
        <taxon>Bacteria</taxon>
        <taxon>Pseudomonadati</taxon>
        <taxon>Bacteroidota</taxon>
        <taxon>Flavobacteriia</taxon>
        <taxon>Flavobacteriales</taxon>
        <taxon>Flavobacteriaceae</taxon>
        <taxon>Mesoflavibacter</taxon>
    </lineage>
</organism>
<dbReference type="RefSeq" id="WP_106686644.1">
    <property type="nucleotide sequence ID" value="NZ_CAXQEU010000086.1"/>
</dbReference>
<comment type="caution">
    <text evidence="6">The sequence shown here is derived from an EMBL/GenBank/DDBJ whole genome shotgun (WGS) entry which is preliminary data.</text>
</comment>
<dbReference type="InterPro" id="IPR039420">
    <property type="entry name" value="WalR-like"/>
</dbReference>
<dbReference type="InterPro" id="IPR001789">
    <property type="entry name" value="Sig_transdc_resp-reg_receiver"/>
</dbReference>
<dbReference type="SUPFAM" id="SSF46894">
    <property type="entry name" value="C-terminal effector domain of the bipartite response regulators"/>
    <property type="match status" value="1"/>
</dbReference>
<reference evidence="6" key="1">
    <citation type="submission" date="2022-11" db="EMBL/GenBank/DDBJ databases">
        <title>Refractory cell wall polysaccharides provide important carbon source for microbial heterotrophs in the hadal ocean.</title>
        <authorList>
            <person name="Zhu X."/>
        </authorList>
    </citation>
    <scope>NUCLEOTIDE SEQUENCE</scope>
    <source>
        <strain evidence="6">MTRN7</strain>
    </source>
</reference>
<keyword evidence="7" id="KW-1185">Reference proteome</keyword>
<dbReference type="InterPro" id="IPR016032">
    <property type="entry name" value="Sig_transdc_resp-reg_C-effctor"/>
</dbReference>
<dbReference type="SMART" id="SM00421">
    <property type="entry name" value="HTH_LUXR"/>
    <property type="match status" value="1"/>
</dbReference>
<keyword evidence="2" id="KW-0238">DNA-binding</keyword>
<dbReference type="EMBL" id="JAPFGC010000002">
    <property type="protein sequence ID" value="MDA0177353.1"/>
    <property type="molecule type" value="Genomic_DNA"/>
</dbReference>
<evidence type="ECO:0000259" key="5">
    <source>
        <dbReference type="PROSITE" id="PS50110"/>
    </source>
</evidence>
<keyword evidence="1 3" id="KW-0597">Phosphoprotein</keyword>
<dbReference type="InterPro" id="IPR058245">
    <property type="entry name" value="NreC/VraR/RcsB-like_REC"/>
</dbReference>
<dbReference type="SUPFAM" id="SSF52172">
    <property type="entry name" value="CheY-like"/>
    <property type="match status" value="1"/>
</dbReference>
<dbReference type="PROSITE" id="PS50110">
    <property type="entry name" value="RESPONSE_REGULATORY"/>
    <property type="match status" value="1"/>
</dbReference>
<evidence type="ECO:0000313" key="7">
    <source>
        <dbReference type="Proteomes" id="UP001149142"/>
    </source>
</evidence>
<dbReference type="SMART" id="SM00448">
    <property type="entry name" value="REC"/>
    <property type="match status" value="1"/>
</dbReference>
<evidence type="ECO:0000256" key="1">
    <source>
        <dbReference type="ARBA" id="ARBA00022553"/>
    </source>
</evidence>
<protein>
    <submittedName>
        <fullName evidence="6">Response regulator transcription factor</fullName>
    </submittedName>
</protein>
<dbReference type="PANTHER" id="PTHR43214">
    <property type="entry name" value="TWO-COMPONENT RESPONSE REGULATOR"/>
    <property type="match status" value="1"/>
</dbReference>
<evidence type="ECO:0000313" key="6">
    <source>
        <dbReference type="EMBL" id="MDA0177353.1"/>
    </source>
</evidence>
<dbReference type="CDD" id="cd06170">
    <property type="entry name" value="LuxR_C_like"/>
    <property type="match status" value="1"/>
</dbReference>
<sequence length="208" mass="22876">MVKLLVADQYPIVTKGLELVFADSRDVKIVKTVADGEAIFEALKDTSVDILMCDIDLPKLNGISVLRRLRKDYPNIKTIIFSGQQEDVYAISTIKAGADGFLSKTSDLLTLKDAIMKVHLGGVYLSPSLSSKIALSKTKGGKGGYFKKLSTREVEVLKLLSGGRRNKEIAEELDINEKTVSTYKARLMKKLNVSNLIDLVSQAKNLNL</sequence>
<dbReference type="PRINTS" id="PR00038">
    <property type="entry name" value="HTHLUXR"/>
</dbReference>
<dbReference type="CDD" id="cd17535">
    <property type="entry name" value="REC_NarL-like"/>
    <property type="match status" value="1"/>
</dbReference>
<dbReference type="InterPro" id="IPR000792">
    <property type="entry name" value="Tscrpt_reg_LuxR_C"/>
</dbReference>
<evidence type="ECO:0000259" key="4">
    <source>
        <dbReference type="PROSITE" id="PS50043"/>
    </source>
</evidence>
<gene>
    <name evidence="6" type="ORF">OOZ35_07620</name>
</gene>
<dbReference type="Proteomes" id="UP001149142">
    <property type="component" value="Unassembled WGS sequence"/>
</dbReference>
<dbReference type="PROSITE" id="PS50043">
    <property type="entry name" value="HTH_LUXR_2"/>
    <property type="match status" value="1"/>
</dbReference>
<dbReference type="Pfam" id="PF00196">
    <property type="entry name" value="GerE"/>
    <property type="match status" value="1"/>
</dbReference>
<feature type="domain" description="HTH luxR-type" evidence="4">
    <location>
        <begin position="142"/>
        <end position="207"/>
    </location>
</feature>
<evidence type="ECO:0000256" key="3">
    <source>
        <dbReference type="PROSITE-ProRule" id="PRU00169"/>
    </source>
</evidence>
<dbReference type="Gene3D" id="3.40.50.2300">
    <property type="match status" value="1"/>
</dbReference>
<proteinExistence type="predicted"/>
<dbReference type="PANTHER" id="PTHR43214:SF43">
    <property type="entry name" value="TWO-COMPONENT RESPONSE REGULATOR"/>
    <property type="match status" value="1"/>
</dbReference>
<name>A0ABT4RZV6_9FLAO</name>
<dbReference type="InterPro" id="IPR011006">
    <property type="entry name" value="CheY-like_superfamily"/>
</dbReference>
<dbReference type="Pfam" id="PF00072">
    <property type="entry name" value="Response_reg"/>
    <property type="match status" value="1"/>
</dbReference>
<dbReference type="PROSITE" id="PS00622">
    <property type="entry name" value="HTH_LUXR_1"/>
    <property type="match status" value="1"/>
</dbReference>
<accession>A0ABT4RZV6</accession>
<evidence type="ECO:0000256" key="2">
    <source>
        <dbReference type="ARBA" id="ARBA00023125"/>
    </source>
</evidence>
<feature type="domain" description="Response regulatory" evidence="5">
    <location>
        <begin position="3"/>
        <end position="119"/>
    </location>
</feature>
<feature type="modified residue" description="4-aspartylphosphate" evidence="3">
    <location>
        <position position="54"/>
    </location>
</feature>